<proteinExistence type="predicted"/>
<organism evidence="1">
    <name type="scientific">Lactococcus lactis subsp. lactis bv. diacetylactis</name>
    <dbReference type="NCBI Taxonomy" id="44688"/>
    <lineage>
        <taxon>Bacteria</taxon>
        <taxon>Bacillati</taxon>
        <taxon>Bacillota</taxon>
        <taxon>Bacilli</taxon>
        <taxon>Lactobacillales</taxon>
        <taxon>Streptococcaceae</taxon>
        <taxon>Lactococcus</taxon>
    </lineage>
</organism>
<protein>
    <submittedName>
        <fullName evidence="1">Uncharacterized protein</fullName>
    </submittedName>
</protein>
<sequence length="124" mass="13821">MKKKILIAVAVALLIIAGVVGFKLTQKSTQEILQSKSWSWVDEAGDGMTVQFQEKNIQMGELGSLPYSINEKKHTITLLDKSVLGEKQTKIYSYEKNKDGYTLKPTNNDAKEWGTITLATKKGE</sequence>
<reference evidence="1" key="1">
    <citation type="submission" date="2018-10" db="EMBL/GenBank/DDBJ databases">
        <title>Chromosomal inversion in Lactococcus lactis subsp. lactis bv. diacetylactis S50.</title>
        <authorList>
            <person name="Kojic M."/>
            <person name="Jovcic B."/>
        </authorList>
    </citation>
    <scope>NUCLEOTIDE SEQUENCE</scope>
    <source>
        <strain evidence="1">S50</strain>
    </source>
</reference>
<dbReference type="AlphaFoldDB" id="A0A8B3EW06"/>
<dbReference type="EMBL" id="RBVM01000003">
    <property type="protein sequence ID" value="RKO34867.1"/>
    <property type="molecule type" value="Genomic_DNA"/>
</dbReference>
<gene>
    <name evidence="1" type="ORF">D8K17_13515</name>
</gene>
<name>A0A8B3EW06_LACLL</name>
<evidence type="ECO:0000313" key="1">
    <source>
        <dbReference type="EMBL" id="RKO34867.1"/>
    </source>
</evidence>
<accession>A0A8B3EW06</accession>
<comment type="caution">
    <text evidence="1">The sequence shown here is derived from an EMBL/GenBank/DDBJ whole genome shotgun (WGS) entry which is preliminary data.</text>
</comment>
<dbReference type="RefSeq" id="WP_058147842.1">
    <property type="nucleotide sequence ID" value="NZ_CP061323.1"/>
</dbReference>